<name>A0A194Q0Y2_PAPXU</name>
<dbReference type="Proteomes" id="UP000694872">
    <property type="component" value="Unplaced"/>
</dbReference>
<dbReference type="EMBL" id="KQ459582">
    <property type="protein sequence ID" value="KPI98973.1"/>
    <property type="molecule type" value="Genomic_DNA"/>
</dbReference>
<keyword evidence="3" id="KW-1185">Reference proteome</keyword>
<comment type="similarity">
    <text evidence="1">Belongs to the calycin superfamily. Fatty-acid binding protein (FABP) family.</text>
</comment>
<dbReference type="Gene3D" id="2.40.128.20">
    <property type="match status" value="1"/>
</dbReference>
<dbReference type="GeneID" id="106118046"/>
<reference evidence="2 3" key="1">
    <citation type="journal article" date="2015" name="Nat. Commun.">
        <title>Outbred genome sequencing and CRISPR/Cas9 gene editing in butterflies.</title>
        <authorList>
            <person name="Li X."/>
            <person name="Fan D."/>
            <person name="Zhang W."/>
            <person name="Liu G."/>
            <person name="Zhang L."/>
            <person name="Zhao L."/>
            <person name="Fang X."/>
            <person name="Chen L."/>
            <person name="Dong Y."/>
            <person name="Chen Y."/>
            <person name="Ding Y."/>
            <person name="Zhao R."/>
            <person name="Feng M."/>
            <person name="Zhu Y."/>
            <person name="Feng Y."/>
            <person name="Jiang X."/>
            <person name="Zhu D."/>
            <person name="Xiang H."/>
            <person name="Feng X."/>
            <person name="Li S."/>
            <person name="Wang J."/>
            <person name="Zhang G."/>
            <person name="Kronforst M.R."/>
            <person name="Wang W."/>
        </authorList>
    </citation>
    <scope>NUCLEOTIDE SEQUENCE [LARGE SCALE GENOMIC DNA]</scope>
    <source>
        <strain evidence="2">Ya'a_city_454_Px</strain>
        <tissue evidence="2">Whole body</tissue>
    </source>
</reference>
<reference evidence="4" key="2">
    <citation type="submission" date="2025-04" db="UniProtKB">
        <authorList>
            <consortium name="RefSeq"/>
        </authorList>
    </citation>
    <scope>IDENTIFICATION</scope>
</reference>
<evidence type="ECO:0000313" key="2">
    <source>
        <dbReference type="EMBL" id="KPI98973.1"/>
    </source>
</evidence>
<dbReference type="SUPFAM" id="SSF50814">
    <property type="entry name" value="Lipocalins"/>
    <property type="match status" value="1"/>
</dbReference>
<dbReference type="AlphaFoldDB" id="A0A194Q0Y2"/>
<proteinExistence type="inferred from homology"/>
<evidence type="ECO:0000313" key="3">
    <source>
        <dbReference type="Proteomes" id="UP000053268"/>
    </source>
</evidence>
<dbReference type="STRING" id="66420.A0A194Q0Y2"/>
<accession>A0A194Q0Y2</accession>
<evidence type="ECO:0000313" key="4">
    <source>
        <dbReference type="RefSeq" id="XP_013168059.1"/>
    </source>
</evidence>
<dbReference type="Pfam" id="PF14651">
    <property type="entry name" value="Lipocalin_7"/>
    <property type="match status" value="1"/>
</dbReference>
<dbReference type="Proteomes" id="UP000053268">
    <property type="component" value="Unassembled WGS sequence"/>
</dbReference>
<dbReference type="OrthoDB" id="354351at2759"/>
<gene>
    <name evidence="4" type="primary">LOC106118046</name>
    <name evidence="2" type="ORF">RR46_10291</name>
</gene>
<protein>
    <submittedName>
        <fullName evidence="2">Fatty acid-binding protein 2</fullName>
    </submittedName>
    <submittedName>
        <fullName evidence="4">Fatty acid-binding protein-like</fullName>
    </submittedName>
</protein>
<dbReference type="PANTHER" id="PTHR11955">
    <property type="entry name" value="FATTY ACID BINDING PROTEIN"/>
    <property type="match status" value="1"/>
</dbReference>
<dbReference type="InterPro" id="IPR031259">
    <property type="entry name" value="ILBP"/>
</dbReference>
<evidence type="ECO:0000256" key="1">
    <source>
        <dbReference type="ARBA" id="ARBA00008390"/>
    </source>
</evidence>
<dbReference type="GO" id="GO:0008289">
    <property type="term" value="F:lipid binding"/>
    <property type="evidence" value="ECO:0007669"/>
    <property type="project" value="InterPro"/>
</dbReference>
<dbReference type="KEGG" id="pxu:106118046"/>
<organism evidence="2 3">
    <name type="scientific">Papilio xuthus</name>
    <name type="common">Asian swallowtail butterfly</name>
    <dbReference type="NCBI Taxonomy" id="66420"/>
    <lineage>
        <taxon>Eukaryota</taxon>
        <taxon>Metazoa</taxon>
        <taxon>Ecdysozoa</taxon>
        <taxon>Arthropoda</taxon>
        <taxon>Hexapoda</taxon>
        <taxon>Insecta</taxon>
        <taxon>Pterygota</taxon>
        <taxon>Neoptera</taxon>
        <taxon>Endopterygota</taxon>
        <taxon>Lepidoptera</taxon>
        <taxon>Glossata</taxon>
        <taxon>Ditrysia</taxon>
        <taxon>Papilionoidea</taxon>
        <taxon>Papilionidae</taxon>
        <taxon>Papilioninae</taxon>
        <taxon>Papilio</taxon>
    </lineage>
</organism>
<sequence length="132" mass="15166">MAFEGKVYVHDRDENFEGFVATLGLTEDKLEKLKNYKPKFKLEKNGDTYTMTSFSDSRNNVVTFKLNEEFDEAVMDGRAAKTTFTLDGNTLTQVQKFEIGTITTKREFFDDKLIATINRSGWDGTAVRYYKA</sequence>
<dbReference type="RefSeq" id="XP_013168059.1">
    <property type="nucleotide sequence ID" value="XM_013312605.1"/>
</dbReference>
<dbReference type="InterPro" id="IPR012674">
    <property type="entry name" value="Calycin"/>
</dbReference>